<dbReference type="InterPro" id="IPR012349">
    <property type="entry name" value="Split_barrel_FMN-bd"/>
</dbReference>
<dbReference type="PANTHER" id="PTHR39428:SF3">
    <property type="entry name" value="DEAZAFLAVIN-DEPENDENT NITROREDUCTASE"/>
    <property type="match status" value="1"/>
</dbReference>
<evidence type="ECO:0000313" key="4">
    <source>
        <dbReference type="Proteomes" id="UP000316806"/>
    </source>
</evidence>
<comment type="catalytic activity">
    <reaction evidence="2">
        <text>oxidized coenzyme F420-(gamma-L-Glu)(n) + a quinol + H(+) = reduced coenzyme F420-(gamma-L-Glu)(n) + a quinone</text>
        <dbReference type="Rhea" id="RHEA:39663"/>
        <dbReference type="Rhea" id="RHEA-COMP:12939"/>
        <dbReference type="Rhea" id="RHEA-COMP:14378"/>
        <dbReference type="ChEBI" id="CHEBI:15378"/>
        <dbReference type="ChEBI" id="CHEBI:24646"/>
        <dbReference type="ChEBI" id="CHEBI:132124"/>
        <dbReference type="ChEBI" id="CHEBI:133980"/>
        <dbReference type="ChEBI" id="CHEBI:139511"/>
    </reaction>
</comment>
<evidence type="ECO:0000256" key="2">
    <source>
        <dbReference type="ARBA" id="ARBA00049106"/>
    </source>
</evidence>
<name>A0A516R397_STRST</name>
<proteinExistence type="inferred from homology"/>
<protein>
    <submittedName>
        <fullName evidence="3">Nitroreductase family deazaflavin-dependent oxidoreductase</fullName>
    </submittedName>
</protein>
<dbReference type="PANTHER" id="PTHR39428">
    <property type="entry name" value="F420H(2)-DEPENDENT QUINONE REDUCTASE RV1261C"/>
    <property type="match status" value="1"/>
</dbReference>
<comment type="similarity">
    <text evidence="1">Belongs to the F420H(2)-dependent quinone reductase family.</text>
</comment>
<dbReference type="Pfam" id="PF04075">
    <property type="entry name" value="F420H2_quin_red"/>
    <property type="match status" value="1"/>
</dbReference>
<organism evidence="3 4">
    <name type="scientific">Streptomyces spectabilis</name>
    <dbReference type="NCBI Taxonomy" id="68270"/>
    <lineage>
        <taxon>Bacteria</taxon>
        <taxon>Bacillati</taxon>
        <taxon>Actinomycetota</taxon>
        <taxon>Actinomycetes</taxon>
        <taxon>Kitasatosporales</taxon>
        <taxon>Streptomycetaceae</taxon>
        <taxon>Streptomyces</taxon>
    </lineage>
</organism>
<dbReference type="InterPro" id="IPR004378">
    <property type="entry name" value="F420H2_quin_Rdtase"/>
</dbReference>
<sequence length="154" mass="17257">MSTADDRTLDGEYVPNAWDWVAEHVDRYESSGGRDGTMLHGFPTVVLTTRGARSGKVRKTPVIRVSDGERYAAVGSVGGAPRHPAWYHNVLAHPRVRLQDGPVVKEYEARVTEGEERAAWWARAVETFPQYAEYQRQTERVLPVVILEPVAEDA</sequence>
<dbReference type="GO" id="GO:0016491">
    <property type="term" value="F:oxidoreductase activity"/>
    <property type="evidence" value="ECO:0007669"/>
    <property type="project" value="InterPro"/>
</dbReference>
<reference evidence="3 4" key="1">
    <citation type="journal article" date="2019" name="J. Ind. Microbiol. Biotechnol.">
        <title>The complete genomic sequence of Streptomyces spectabilis NRRL-2792 and identification of secondary metabolite biosynthetic gene clusters.</title>
        <authorList>
            <person name="Sinha A."/>
            <person name="Phillips-Salemka S."/>
            <person name="Niraula T.A."/>
            <person name="Short K.A."/>
            <person name="Niraula N.P."/>
        </authorList>
    </citation>
    <scope>NUCLEOTIDE SEQUENCE [LARGE SCALE GENOMIC DNA]</scope>
    <source>
        <strain evidence="3 4">NRRL 2792</strain>
    </source>
</reference>
<evidence type="ECO:0000256" key="1">
    <source>
        <dbReference type="ARBA" id="ARBA00008710"/>
    </source>
</evidence>
<dbReference type="NCBIfam" id="TIGR00026">
    <property type="entry name" value="hi_GC_TIGR00026"/>
    <property type="match status" value="1"/>
</dbReference>
<dbReference type="AlphaFoldDB" id="A0A516R397"/>
<dbReference type="GO" id="GO:0005886">
    <property type="term" value="C:plasma membrane"/>
    <property type="evidence" value="ECO:0007669"/>
    <property type="project" value="TreeGrafter"/>
</dbReference>
<accession>A0A516R397</accession>
<dbReference type="EMBL" id="CP040916">
    <property type="protein sequence ID" value="QDQ10134.1"/>
    <property type="molecule type" value="Genomic_DNA"/>
</dbReference>
<dbReference type="Gene3D" id="2.30.110.10">
    <property type="entry name" value="Electron Transport, Fmn-binding Protein, Chain A"/>
    <property type="match status" value="1"/>
</dbReference>
<dbReference type="GO" id="GO:0070967">
    <property type="term" value="F:coenzyme F420 binding"/>
    <property type="evidence" value="ECO:0007669"/>
    <property type="project" value="TreeGrafter"/>
</dbReference>
<gene>
    <name evidence="3" type="ORF">FH965_05840</name>
</gene>
<evidence type="ECO:0000313" key="3">
    <source>
        <dbReference type="EMBL" id="QDQ10134.1"/>
    </source>
</evidence>
<dbReference type="RefSeq" id="WP_144001822.1">
    <property type="nucleotide sequence ID" value="NZ_CP040916.1"/>
</dbReference>
<dbReference type="Proteomes" id="UP000316806">
    <property type="component" value="Chromosome"/>
</dbReference>